<dbReference type="EMBL" id="CM046397">
    <property type="protein sequence ID" value="KAI8534472.1"/>
    <property type="molecule type" value="Genomic_DNA"/>
</dbReference>
<name>A0ACC0M0U8_RHOML</name>
<proteinExistence type="predicted"/>
<protein>
    <submittedName>
        <fullName evidence="1">Uncharacterized protein</fullName>
    </submittedName>
</protein>
<keyword evidence="2" id="KW-1185">Reference proteome</keyword>
<dbReference type="Proteomes" id="UP001062846">
    <property type="component" value="Chromosome 10"/>
</dbReference>
<reference evidence="1" key="1">
    <citation type="submission" date="2022-02" db="EMBL/GenBank/DDBJ databases">
        <title>Plant Genome Project.</title>
        <authorList>
            <person name="Zhang R.-G."/>
        </authorList>
    </citation>
    <scope>NUCLEOTIDE SEQUENCE</scope>
    <source>
        <strain evidence="1">AT1</strain>
    </source>
</reference>
<gene>
    <name evidence="1" type="ORF">RHMOL_Rhmol10G0092600</name>
</gene>
<sequence>MDVERSSLCNCVVNFLIEENYLLTAFELLHELLDDGRDAQAIRLKQLFSDPAQFPPDQIARFNSLRVADPQSLLEEREALAEKLALTEYELRLAQEDTQKLKDELLKKSELTIDEFTGSSADVSTNNGPDSQQSKRETSYSDLGPLKDNERRDINCAVKEYLLLAGYRLTAMTFYEEGLGQTLDLKPPNHEFFDGPERGTWAQLPALNICLRSWQLLVGWAEVTGQNLDNWDNSNACVPDALRHYYYQYLSSTAEAAEEKIAMLRENESLQKENDKLKHEKTTLLKSKDVADGQVTALTRSLETSQKDLKDKEILVQSLKQSLERQRKELNDCRAEITSLKMHIEGSRSGRNLLAGDSEHMQSGSLDSYKEEIKLLQKEIESLKTRKYITEKSNNGDSEVIEIKDKVVDVQEDNAVMSPVEITSGVLETVGVQALENENSDDTSDKPEALTGETSVIFPNGNGRAIGSAENIHEHDAEPLPVDNGQPLKSDSLGIEPAREKIGFETIQILSDALPKIVPYVLINHREELLPLIMCAIERHPESSTRDSLTHTLFNLIKRPDEQQRRIIMDACVTLAKNVGEMRTETELLPQCWEQINHMYEERRLLVAQSCGELAEFVRPEIRDSLILSIMQQLIEDSGTVVREAAAHNLALLLPLFPNLDKYFKVEEMMFQLVCDPSGVVVDTTIKELVPSLVKWGDKLDHILRVLLSHIISSAQRCPPLSGVEGSVESHLRVLGERERWNVDVLLRLLEELLPFVHQKAIETCPFPSHSENAGTLFSTSLLEQYAGDYAEWPAFEWLHTDCLPDLIRLASLLPQKEDTLRNRITKAILYAFSFAVWQFGCFWFYHFLLAVSESFGDDYLTHIMLPVFLVAVGDNADFKFLPSTIQSRIRGLRPKTAVAERLAAMCVLPLLLAGVLGSPSKQKQLTDYLSNLLFQSAVQEGQPSKHHTEIVNPVRFLCTFEEHHNMIFNILWEMVVSSDVNMKISAANLFKVSVPYIDAKVASTHVVPALITLGSDQNLNVKYGSIDAFGAVAQHFKNDMIVDKIRVQMDAFLEDGSHEATIAVVRALVVAVPHTTDRLRDYILNPFFLINYCGFTYSEYYHPCTPFPTSDVRRRRERANAFCESIRALDATDLPANSVRDLLLPTIQNLLKDPDALDPAHKEALEIVTKERGGGTFEAISKVMGAHLGLATSVSSFFGEGGLLGKKETGDPSPPPPEPQVESPKPVPPQQSPVEDTRFRRIMRGGFSDMLRGKTKSSEENSPSQ</sequence>
<organism evidence="1 2">
    <name type="scientific">Rhododendron molle</name>
    <name type="common">Chinese azalea</name>
    <name type="synonym">Azalea mollis</name>
    <dbReference type="NCBI Taxonomy" id="49168"/>
    <lineage>
        <taxon>Eukaryota</taxon>
        <taxon>Viridiplantae</taxon>
        <taxon>Streptophyta</taxon>
        <taxon>Embryophyta</taxon>
        <taxon>Tracheophyta</taxon>
        <taxon>Spermatophyta</taxon>
        <taxon>Magnoliopsida</taxon>
        <taxon>eudicotyledons</taxon>
        <taxon>Gunneridae</taxon>
        <taxon>Pentapetalae</taxon>
        <taxon>asterids</taxon>
        <taxon>Ericales</taxon>
        <taxon>Ericaceae</taxon>
        <taxon>Ericoideae</taxon>
        <taxon>Rhodoreae</taxon>
        <taxon>Rhododendron</taxon>
    </lineage>
</organism>
<accession>A0ACC0M0U8</accession>
<evidence type="ECO:0000313" key="1">
    <source>
        <dbReference type="EMBL" id="KAI8534472.1"/>
    </source>
</evidence>
<evidence type="ECO:0000313" key="2">
    <source>
        <dbReference type="Proteomes" id="UP001062846"/>
    </source>
</evidence>
<comment type="caution">
    <text evidence="1">The sequence shown here is derived from an EMBL/GenBank/DDBJ whole genome shotgun (WGS) entry which is preliminary data.</text>
</comment>